<evidence type="ECO:0000256" key="6">
    <source>
        <dbReference type="ARBA" id="ARBA00023136"/>
    </source>
</evidence>
<evidence type="ECO:0000256" key="3">
    <source>
        <dbReference type="ARBA" id="ARBA00022475"/>
    </source>
</evidence>
<dbReference type="Proteomes" id="UP001231189">
    <property type="component" value="Unassembled WGS sequence"/>
</dbReference>
<comment type="subcellular location">
    <subcellularLocation>
        <location evidence="1">Cell membrane</location>
        <topology evidence="1">Lipid-anchor</topology>
        <topology evidence="1">GPI-anchor</topology>
    </subcellularLocation>
</comment>
<organism evidence="11 12">
    <name type="scientific">Lolium multiflorum</name>
    <name type="common">Italian ryegrass</name>
    <name type="synonym">Lolium perenne subsp. multiflorum</name>
    <dbReference type="NCBI Taxonomy" id="4521"/>
    <lineage>
        <taxon>Eukaryota</taxon>
        <taxon>Viridiplantae</taxon>
        <taxon>Streptophyta</taxon>
        <taxon>Embryophyta</taxon>
        <taxon>Tracheophyta</taxon>
        <taxon>Spermatophyta</taxon>
        <taxon>Magnoliopsida</taxon>
        <taxon>Liliopsida</taxon>
        <taxon>Poales</taxon>
        <taxon>Poaceae</taxon>
        <taxon>BOP clade</taxon>
        <taxon>Pooideae</taxon>
        <taxon>Poodae</taxon>
        <taxon>Poeae</taxon>
        <taxon>Poeae Chloroplast Group 2 (Poeae type)</taxon>
        <taxon>Loliodinae</taxon>
        <taxon>Loliinae</taxon>
        <taxon>Lolium</taxon>
    </lineage>
</organism>
<evidence type="ECO:0000256" key="8">
    <source>
        <dbReference type="SAM" id="MobiDB-lite"/>
    </source>
</evidence>
<protein>
    <recommendedName>
        <fullName evidence="10">FAS1 domain-containing protein</fullName>
    </recommendedName>
</protein>
<dbReference type="InterPro" id="IPR036378">
    <property type="entry name" value="FAS1_dom_sf"/>
</dbReference>
<evidence type="ECO:0000313" key="11">
    <source>
        <dbReference type="EMBL" id="KAK1615422.1"/>
    </source>
</evidence>
<dbReference type="InterPro" id="IPR033254">
    <property type="entry name" value="Plant_FLA"/>
</dbReference>
<evidence type="ECO:0000256" key="4">
    <source>
        <dbReference type="ARBA" id="ARBA00022622"/>
    </source>
</evidence>
<accession>A0AAD8VPQ7</accession>
<evidence type="ECO:0000313" key="12">
    <source>
        <dbReference type="Proteomes" id="UP001231189"/>
    </source>
</evidence>
<dbReference type="PANTHER" id="PTHR32382">
    <property type="entry name" value="FASCICLIN-LIKE ARABINOGALACTAN PROTEIN"/>
    <property type="match status" value="1"/>
</dbReference>
<comment type="similarity">
    <text evidence="2">Belongs to the fasciclin-like AGP family.</text>
</comment>
<sequence length="469" mass="48000">MRDYPAADPSTMAPPPNNTPLFLIALAAVVLVIRPAPAAAEVTVAPPIDILKTLSAYPEFSAFTSMINDTGLALSINAQKTVTVLAANNTGLPVAALRRLPHQLLGDLLSLHVVLDYLDPEKLDALRLGRTGKGSKVTTLLPGRETKFLRVTGGDKSRITFSYAGPIGSGLPPRNATLVRVVTAQAFSVMVLQVDGLVLPAMIPATVAAPFDVAKIIAGFPDLGAFATLLVQTGLASAINAHPIVTVLAVNNTDLAAALGGIPPKATADVLALHAVLDFLDTERLDALRRGRTGDGSIVTTMLQGTGSGGRGRGAGFVRVSGGEDGRITFSSAAPGVGASRNATLLKVVTRQAFSVIVLQVNGLIVPPGLVVARAPAPSPQKPRARHMSLPPTPAPAPAFPPASPVMPEPEPEGPKTTPPPSSVIPIPSVHGGVAAKIPAPNAGHMVTGTWWSGAGAALGIMACLLASL</sequence>
<dbReference type="AlphaFoldDB" id="A0AAD8VPQ7"/>
<keyword evidence="7" id="KW-0449">Lipoprotein</keyword>
<proteinExistence type="inferred from homology"/>
<feature type="region of interest" description="Disordered" evidence="8">
    <location>
        <begin position="376"/>
        <end position="424"/>
    </location>
</feature>
<evidence type="ECO:0000256" key="2">
    <source>
        <dbReference type="ARBA" id="ARBA00007843"/>
    </source>
</evidence>
<evidence type="ECO:0000256" key="9">
    <source>
        <dbReference type="SAM" id="SignalP"/>
    </source>
</evidence>
<keyword evidence="5 9" id="KW-0732">Signal</keyword>
<dbReference type="SUPFAM" id="SSF82153">
    <property type="entry name" value="FAS1 domain"/>
    <property type="match status" value="2"/>
</dbReference>
<dbReference type="PROSITE" id="PS50213">
    <property type="entry name" value="FAS1"/>
    <property type="match status" value="1"/>
</dbReference>
<evidence type="ECO:0000256" key="1">
    <source>
        <dbReference type="ARBA" id="ARBA00004609"/>
    </source>
</evidence>
<keyword evidence="4" id="KW-0336">GPI-anchor</keyword>
<dbReference type="PANTHER" id="PTHR32382:SF34">
    <property type="entry name" value="FASCICLIN-LIKE ARABINOGALACTAN PROTEIN 3"/>
    <property type="match status" value="1"/>
</dbReference>
<evidence type="ECO:0000256" key="7">
    <source>
        <dbReference type="ARBA" id="ARBA00023288"/>
    </source>
</evidence>
<dbReference type="EMBL" id="JAUUTY010000006">
    <property type="protein sequence ID" value="KAK1615422.1"/>
    <property type="molecule type" value="Genomic_DNA"/>
</dbReference>
<feature type="domain" description="FAS1" evidence="10">
    <location>
        <begin position="47"/>
        <end position="185"/>
    </location>
</feature>
<comment type="caution">
    <text evidence="11">The sequence shown here is derived from an EMBL/GenBank/DDBJ whole genome shotgun (WGS) entry which is preliminary data.</text>
</comment>
<feature type="signal peptide" evidence="9">
    <location>
        <begin position="1"/>
        <end position="40"/>
    </location>
</feature>
<reference evidence="11" key="1">
    <citation type="submission" date="2023-07" db="EMBL/GenBank/DDBJ databases">
        <title>A chromosome-level genome assembly of Lolium multiflorum.</title>
        <authorList>
            <person name="Chen Y."/>
            <person name="Copetti D."/>
            <person name="Kolliker R."/>
            <person name="Studer B."/>
        </authorList>
    </citation>
    <scope>NUCLEOTIDE SEQUENCE</scope>
    <source>
        <strain evidence="11">02402/16</strain>
        <tissue evidence="11">Leaf</tissue>
    </source>
</reference>
<keyword evidence="3" id="KW-1003">Cell membrane</keyword>
<dbReference type="InterPro" id="IPR000782">
    <property type="entry name" value="FAS1_domain"/>
</dbReference>
<dbReference type="Gene3D" id="2.30.180.10">
    <property type="entry name" value="FAS1 domain"/>
    <property type="match status" value="2"/>
</dbReference>
<keyword evidence="4" id="KW-0325">Glycoprotein</keyword>
<name>A0AAD8VPQ7_LOLMU</name>
<keyword evidence="6" id="KW-0472">Membrane</keyword>
<dbReference type="GO" id="GO:0005886">
    <property type="term" value="C:plasma membrane"/>
    <property type="evidence" value="ECO:0007669"/>
    <property type="project" value="UniProtKB-SubCell"/>
</dbReference>
<evidence type="ECO:0000259" key="10">
    <source>
        <dbReference type="PROSITE" id="PS50213"/>
    </source>
</evidence>
<dbReference type="GO" id="GO:0098552">
    <property type="term" value="C:side of membrane"/>
    <property type="evidence" value="ECO:0007669"/>
    <property type="project" value="UniProtKB-KW"/>
</dbReference>
<gene>
    <name evidence="11" type="ORF">QYE76_020939</name>
</gene>
<keyword evidence="12" id="KW-1185">Reference proteome</keyword>
<evidence type="ECO:0000256" key="5">
    <source>
        <dbReference type="ARBA" id="ARBA00022729"/>
    </source>
</evidence>
<feature type="chain" id="PRO_5042160647" description="FAS1 domain-containing protein" evidence="9">
    <location>
        <begin position="41"/>
        <end position="469"/>
    </location>
</feature>
<feature type="compositionally biased region" description="Pro residues" evidence="8">
    <location>
        <begin position="391"/>
        <end position="409"/>
    </location>
</feature>